<organism evidence="4 5">
    <name type="scientific">Williamsia serinedens</name>
    <dbReference type="NCBI Taxonomy" id="391736"/>
    <lineage>
        <taxon>Bacteria</taxon>
        <taxon>Bacillati</taxon>
        <taxon>Actinomycetota</taxon>
        <taxon>Actinomycetes</taxon>
        <taxon>Mycobacteriales</taxon>
        <taxon>Nocardiaceae</taxon>
        <taxon>Williamsia</taxon>
    </lineage>
</organism>
<comment type="caution">
    <text evidence="4">The sequence shown here is derived from an EMBL/GenBank/DDBJ whole genome shotgun (WGS) entry which is preliminary data.</text>
</comment>
<dbReference type="Gene3D" id="1.10.357.10">
    <property type="entry name" value="Tetracycline Repressor, domain 2"/>
    <property type="match status" value="1"/>
</dbReference>
<evidence type="ECO:0000313" key="5">
    <source>
        <dbReference type="Proteomes" id="UP001205740"/>
    </source>
</evidence>
<reference evidence="4 5" key="1">
    <citation type="submission" date="2022-06" db="EMBL/GenBank/DDBJ databases">
        <title>Genomic Encyclopedia of Archaeal and Bacterial Type Strains, Phase II (KMG-II): from individual species to whole genera.</title>
        <authorList>
            <person name="Goeker M."/>
        </authorList>
    </citation>
    <scope>NUCLEOTIDE SEQUENCE [LARGE SCALE GENOMIC DNA]</scope>
    <source>
        <strain evidence="4 5">DSM 45037</strain>
    </source>
</reference>
<feature type="domain" description="HTH tetR-type" evidence="3">
    <location>
        <begin position="18"/>
        <end position="78"/>
    </location>
</feature>
<protein>
    <submittedName>
        <fullName evidence="4">Transcriptional regulator, TetR family</fullName>
    </submittedName>
</protein>
<dbReference type="PROSITE" id="PS50977">
    <property type="entry name" value="HTH_TETR_2"/>
    <property type="match status" value="1"/>
</dbReference>
<dbReference type="Proteomes" id="UP001205740">
    <property type="component" value="Unassembled WGS sequence"/>
</dbReference>
<dbReference type="InterPro" id="IPR009057">
    <property type="entry name" value="Homeodomain-like_sf"/>
</dbReference>
<dbReference type="EMBL" id="JAMTCG010000011">
    <property type="protein sequence ID" value="MCP2163086.1"/>
    <property type="molecule type" value="Genomic_DNA"/>
</dbReference>
<dbReference type="SUPFAM" id="SSF46689">
    <property type="entry name" value="Homeodomain-like"/>
    <property type="match status" value="1"/>
</dbReference>
<keyword evidence="5" id="KW-1185">Reference proteome</keyword>
<keyword evidence="1 2" id="KW-0238">DNA-binding</keyword>
<evidence type="ECO:0000259" key="3">
    <source>
        <dbReference type="PROSITE" id="PS50977"/>
    </source>
</evidence>
<dbReference type="Pfam" id="PF00440">
    <property type="entry name" value="TetR_N"/>
    <property type="match status" value="1"/>
</dbReference>
<evidence type="ECO:0000256" key="2">
    <source>
        <dbReference type="PROSITE-ProRule" id="PRU00335"/>
    </source>
</evidence>
<sequence length="199" mass="21636">MNRPTVSIVVADQSLRRGRAREDILARVWELIADGGVGAFSIRDAAAVAGVSSGTITYHFASRERLVDEAFAALAERYETIGRVAITSSRSGTRDEASATLVYALHHLWGERTITLAAAELRVHATRSRAARGSAESISGICRSVVGELHRVTDRVGTTPRQAVDLLDVAAIRLAVRHQSADNFRVAIRRHVNSLYVHS</sequence>
<name>A0ABT1H774_9NOCA</name>
<accession>A0ABT1H774</accession>
<dbReference type="InterPro" id="IPR001647">
    <property type="entry name" value="HTH_TetR"/>
</dbReference>
<feature type="DNA-binding region" description="H-T-H motif" evidence="2">
    <location>
        <begin position="41"/>
        <end position="60"/>
    </location>
</feature>
<evidence type="ECO:0000313" key="4">
    <source>
        <dbReference type="EMBL" id="MCP2163086.1"/>
    </source>
</evidence>
<evidence type="ECO:0000256" key="1">
    <source>
        <dbReference type="ARBA" id="ARBA00023125"/>
    </source>
</evidence>
<gene>
    <name evidence="4" type="ORF">LX12_004299</name>
</gene>
<proteinExistence type="predicted"/>